<dbReference type="PANTHER" id="PTHR11113:SF14">
    <property type="entry name" value="N-ACETYLGLUCOSAMINE-6-PHOSPHATE DEACETYLASE"/>
    <property type="match status" value="1"/>
</dbReference>
<dbReference type="Gene3D" id="2.30.40.10">
    <property type="entry name" value="Urease, subunit C, domain 1"/>
    <property type="match status" value="1"/>
</dbReference>
<dbReference type="EMBL" id="ADZX01000370">
    <property type="protein sequence ID" value="EFK96997.1"/>
    <property type="molecule type" value="Genomic_DNA"/>
</dbReference>
<feature type="domain" description="Amidohydrolase-related" evidence="2">
    <location>
        <begin position="57"/>
        <end position="229"/>
    </location>
</feature>
<dbReference type="AlphaFoldDB" id="D9PHG2"/>
<accession>D9PHG2</accession>
<dbReference type="SUPFAM" id="SSF51338">
    <property type="entry name" value="Composite domain of metallo-dependent hydrolases"/>
    <property type="match status" value="1"/>
</dbReference>
<dbReference type="Gene3D" id="3.20.20.140">
    <property type="entry name" value="Metal-dependent hydrolases"/>
    <property type="match status" value="1"/>
</dbReference>
<name>D9PHG2_9ZZZZ</name>
<evidence type="ECO:0000256" key="1">
    <source>
        <dbReference type="ARBA" id="ARBA00022801"/>
    </source>
</evidence>
<dbReference type="PANTHER" id="PTHR11113">
    <property type="entry name" value="N-ACETYLGLUCOSAMINE-6-PHOSPHATE DEACETYLASE"/>
    <property type="match status" value="1"/>
</dbReference>
<proteinExistence type="predicted"/>
<dbReference type="InterPro" id="IPR011059">
    <property type="entry name" value="Metal-dep_hydrolase_composite"/>
</dbReference>
<evidence type="ECO:0000259" key="2">
    <source>
        <dbReference type="Pfam" id="PF01979"/>
    </source>
</evidence>
<dbReference type="EC" id="3.5.1.25" evidence="3"/>
<reference evidence="3" key="2">
    <citation type="journal article" date="2011" name="Microb. Ecol.">
        <title>Taxonomic and Functional Metagenomic Profiling of the Microbial Community in the Anoxic Sediment of a Sub-saline Shallow Lake (Laguna de Carrizo, Central Spain).</title>
        <authorList>
            <person name="Ferrer M."/>
            <person name="Guazzaroni M.E."/>
            <person name="Richter M."/>
            <person name="Garcia-Salamanca A."/>
            <person name="Yarza P."/>
            <person name="Suarez-Suarez A."/>
            <person name="Solano J."/>
            <person name="Alcaide M."/>
            <person name="van Dillewijn P."/>
            <person name="Molina-Henares M.A."/>
            <person name="Lopez-Cortes N."/>
            <person name="Al-Ramahi Y."/>
            <person name="Guerrero C."/>
            <person name="Acosta A."/>
            <person name="de Eugenio L.I."/>
            <person name="Martinez V."/>
            <person name="Marques S."/>
            <person name="Rojo F."/>
            <person name="Santero E."/>
            <person name="Genilloud O."/>
            <person name="Perez-Perez J."/>
            <person name="Rossello-Mora R."/>
            <person name="Ramos J.L."/>
        </authorList>
    </citation>
    <scope>NUCLEOTIDE SEQUENCE</scope>
</reference>
<comment type="caution">
    <text evidence="3">The sequence shown here is derived from an EMBL/GenBank/DDBJ whole genome shotgun (WGS) entry which is preliminary data.</text>
</comment>
<dbReference type="Pfam" id="PF01979">
    <property type="entry name" value="Amidohydro_1"/>
    <property type="match status" value="1"/>
</dbReference>
<dbReference type="GO" id="GO:0008448">
    <property type="term" value="F:N-acetylglucosamine-6-phosphate deacetylase activity"/>
    <property type="evidence" value="ECO:0007669"/>
    <property type="project" value="UniProtKB-EC"/>
</dbReference>
<organism evidence="3">
    <name type="scientific">sediment metagenome</name>
    <dbReference type="NCBI Taxonomy" id="749907"/>
    <lineage>
        <taxon>unclassified sequences</taxon>
        <taxon>metagenomes</taxon>
        <taxon>ecological metagenomes</taxon>
    </lineage>
</organism>
<dbReference type="GO" id="GO:0006046">
    <property type="term" value="P:N-acetylglucosamine catabolic process"/>
    <property type="evidence" value="ECO:0007669"/>
    <property type="project" value="TreeGrafter"/>
</dbReference>
<gene>
    <name evidence="3" type="primary">nagA</name>
    <name evidence="3" type="ORF">LDC_0962</name>
</gene>
<dbReference type="InterPro" id="IPR006680">
    <property type="entry name" value="Amidohydro-rel"/>
</dbReference>
<sequence>MDTKSRVIKLYNGSIVTTTTIIKNGTVIVRNGIIEALSEGNMKVTGATEIDVKGKYIGPGLIDNQVNGFAGISFSLGGSQLSEGGIEIATRELWKKGVTTYLPTLTTNSQEILVKNLTQLAKSADNIELMGSIPGFHLEGPYINPEDGYCGAHPKRFVRLPDWNEFMELYKASGQKILQITLAPEMNGALDFISKCNQHGIVVALGHHNASAEIVTEAVNRGAIIATHFGNGVANMIGLSPGGAMLTFTEPSGRFSQACCLAVLSDVPV</sequence>
<reference evidence="3" key="1">
    <citation type="submission" date="2010-07" db="EMBL/GenBank/DDBJ databases">
        <authorList>
            <consortium name="CONSOLIDER consortium CSD2007-00005"/>
            <person name="Guazzaroni M.-E."/>
            <person name="Richter M."/>
            <person name="Garcia-Salamanca A."/>
            <person name="Yarza P."/>
            <person name="Ferrer M."/>
        </authorList>
    </citation>
    <scope>NUCLEOTIDE SEQUENCE</scope>
</reference>
<evidence type="ECO:0000313" key="3">
    <source>
        <dbReference type="EMBL" id="EFK96997.1"/>
    </source>
</evidence>
<keyword evidence="1 3" id="KW-0378">Hydrolase</keyword>
<protein>
    <submittedName>
        <fullName evidence="3">N-acetylglucosamine-6-phosphate deacetylase</fullName>
        <ecNumber evidence="3">3.5.1.25</ecNumber>
    </submittedName>
</protein>
<dbReference type="SUPFAM" id="SSF51556">
    <property type="entry name" value="Metallo-dependent hydrolases"/>
    <property type="match status" value="1"/>
</dbReference>
<dbReference type="InterPro" id="IPR032466">
    <property type="entry name" value="Metal_Hydrolase"/>
</dbReference>